<organism evidence="4 5">
    <name type="scientific">Rhizobium rosettiformans W3</name>
    <dbReference type="NCBI Taxonomy" id="538378"/>
    <lineage>
        <taxon>Bacteria</taxon>
        <taxon>Pseudomonadati</taxon>
        <taxon>Pseudomonadota</taxon>
        <taxon>Alphaproteobacteria</taxon>
        <taxon>Hyphomicrobiales</taxon>
        <taxon>Rhizobiaceae</taxon>
        <taxon>Rhizobium/Agrobacterium group</taxon>
        <taxon>Rhizobium</taxon>
    </lineage>
</organism>
<dbReference type="GO" id="GO:0046872">
    <property type="term" value="F:metal ion binding"/>
    <property type="evidence" value="ECO:0007669"/>
    <property type="project" value="UniProtKB-KW"/>
</dbReference>
<proteinExistence type="inferred from homology"/>
<accession>A0A4S8Q485</accession>
<feature type="domain" description="Microcystin LR degradation protein MlrC N-terminal" evidence="3">
    <location>
        <begin position="4"/>
        <end position="281"/>
    </location>
</feature>
<dbReference type="GO" id="GO:0006508">
    <property type="term" value="P:proteolysis"/>
    <property type="evidence" value="ECO:0007669"/>
    <property type="project" value="UniProtKB-KW"/>
</dbReference>
<gene>
    <name evidence="4" type="ORF">FAA86_00820</name>
</gene>
<reference evidence="4 5" key="1">
    <citation type="submission" date="2019-04" db="EMBL/GenBank/DDBJ databases">
        <title>genome sequence of strain W3.</title>
        <authorList>
            <person name="Gao J."/>
            <person name="Sun J."/>
        </authorList>
    </citation>
    <scope>NUCLEOTIDE SEQUENCE [LARGE SCALE GENOMIC DNA]</scope>
    <source>
        <strain evidence="4 5">W3</strain>
    </source>
</reference>
<evidence type="ECO:0000256" key="1">
    <source>
        <dbReference type="PIRNR" id="PIRNR012702"/>
    </source>
</evidence>
<comment type="cofactor">
    <cofactor evidence="1">
        <name>Zn(2+)</name>
        <dbReference type="ChEBI" id="CHEBI:29105"/>
    </cofactor>
    <text evidence="1">Binds 1 zinc ion per subunit.</text>
</comment>
<keyword evidence="1" id="KW-0645">Protease</keyword>
<evidence type="ECO:0000259" key="3">
    <source>
        <dbReference type="Pfam" id="PF07364"/>
    </source>
</evidence>
<sequence length="479" mass="51756">MTFRIAVGGIHTECSTSSPVLMQPEDFRVLRGADLLAHEYFDFLEAEGVEHLPLLHARAVPGGPLARATYEGFKAEFLERLKATLPIDGLYLAMHGAMNVEGMDDAEGDWISAARAVVGPDVSVAASYDLHGNVTQKIVDQLDIFAGYRTAPHIDVRETMVRAWSMLVRALQTGEKPGVAWAPVPVLLPGERTSTEDEPARSLYLKLPEHDAVPGIWDANLMVGYVWADEPRGTACAVVTAVDKAAAEKVTADIAQSYWDAREDFRFGPVTGPLAEMLDIAESTETRPVILADSGDNPTGGGVGDRADVLKALLARSIDDVLIAGITDRPAVERCFAAGAGARVSLKVGGSLDPASPSVELEADVVFLDDPGSAAEQQAVVRIGGITLVLAARRRPYHNIADFTRLGLDPTKVRLLVVKSGYLSPELAPIANPNLMALTDGVINQDIENLPSHRRHQPSYPFVRDFSYMPKVFFSTRFP</sequence>
<feature type="domain" description="Microcystin LR degradation protein MlrC C-terminal" evidence="2">
    <location>
        <begin position="291"/>
        <end position="454"/>
    </location>
</feature>
<dbReference type="Pfam" id="PF07171">
    <property type="entry name" value="MlrC_C"/>
    <property type="match status" value="1"/>
</dbReference>
<comment type="similarity">
    <text evidence="1">Belongs to the peptidase M81 family.</text>
</comment>
<dbReference type="RefSeq" id="WP_136537936.1">
    <property type="nucleotide sequence ID" value="NZ_STGU01000001.1"/>
</dbReference>
<evidence type="ECO:0000313" key="4">
    <source>
        <dbReference type="EMBL" id="THV38948.1"/>
    </source>
</evidence>
<evidence type="ECO:0000313" key="5">
    <source>
        <dbReference type="Proteomes" id="UP000307378"/>
    </source>
</evidence>
<dbReference type="InterPro" id="IPR015995">
    <property type="entry name" value="MlrC_N"/>
</dbReference>
<dbReference type="InterPro" id="IPR010799">
    <property type="entry name" value="MlrC_C"/>
</dbReference>
<evidence type="ECO:0000259" key="2">
    <source>
        <dbReference type="Pfam" id="PF07171"/>
    </source>
</evidence>
<dbReference type="AlphaFoldDB" id="A0A4S8Q485"/>
<keyword evidence="1" id="KW-0482">Metalloprotease</keyword>
<dbReference type="Proteomes" id="UP000307378">
    <property type="component" value="Unassembled WGS sequence"/>
</dbReference>
<protein>
    <recommendedName>
        <fullName evidence="1">Microcystinase C</fullName>
        <shortName evidence="1">MlrC</shortName>
    </recommendedName>
</protein>
<keyword evidence="1" id="KW-0479">Metal-binding</keyword>
<dbReference type="PIRSF" id="PIRSF012702">
    <property type="entry name" value="UCP012702"/>
    <property type="match status" value="1"/>
</dbReference>
<dbReference type="GO" id="GO:0008237">
    <property type="term" value="F:metallopeptidase activity"/>
    <property type="evidence" value="ECO:0007669"/>
    <property type="project" value="UniProtKB-KW"/>
</dbReference>
<name>A0A4S8Q485_9HYPH</name>
<dbReference type="Pfam" id="PF07364">
    <property type="entry name" value="DUF1485"/>
    <property type="match status" value="1"/>
</dbReference>
<dbReference type="InterPro" id="IPR009197">
    <property type="entry name" value="MlrC"/>
</dbReference>
<keyword evidence="1" id="KW-0378">Hydrolase</keyword>
<dbReference type="EMBL" id="STGU01000001">
    <property type="protein sequence ID" value="THV38948.1"/>
    <property type="molecule type" value="Genomic_DNA"/>
</dbReference>
<comment type="function">
    <text evidence="1">Involved in peptidolytic degradation of cyclic heptapeptide hepatotoxin microcystin (MC).</text>
</comment>
<comment type="caution">
    <text evidence="4">The sequence shown here is derived from an EMBL/GenBank/DDBJ whole genome shotgun (WGS) entry which is preliminary data.</text>
</comment>